<keyword evidence="2" id="KW-1185">Reference proteome</keyword>
<dbReference type="EMBL" id="JAQQLI010000001">
    <property type="protein sequence ID" value="MDC7784168.1"/>
    <property type="molecule type" value="Genomic_DNA"/>
</dbReference>
<comment type="caution">
    <text evidence="1">The sequence shown here is derived from an EMBL/GenBank/DDBJ whole genome shotgun (WGS) entry which is preliminary data.</text>
</comment>
<evidence type="ECO:0000313" key="1">
    <source>
        <dbReference type="EMBL" id="MDC7784168.1"/>
    </source>
</evidence>
<proteinExistence type="predicted"/>
<dbReference type="RefSeq" id="WP_272775018.1">
    <property type="nucleotide sequence ID" value="NZ_JAQQLI010000001.1"/>
</dbReference>
<accession>A0ABT5J3D1</accession>
<dbReference type="Proteomes" id="UP001165652">
    <property type="component" value="Unassembled WGS sequence"/>
</dbReference>
<evidence type="ECO:0000313" key="2">
    <source>
        <dbReference type="Proteomes" id="UP001165652"/>
    </source>
</evidence>
<organism evidence="1 2">
    <name type="scientific">Rhodoplanes tepidamans</name>
    <name type="common">Rhodoplanes cryptolactis</name>
    <dbReference type="NCBI Taxonomy" id="200616"/>
    <lineage>
        <taxon>Bacteria</taxon>
        <taxon>Pseudomonadati</taxon>
        <taxon>Pseudomonadota</taxon>
        <taxon>Alphaproteobacteria</taxon>
        <taxon>Hyphomicrobiales</taxon>
        <taxon>Nitrobacteraceae</taxon>
        <taxon>Rhodoplanes</taxon>
    </lineage>
</organism>
<gene>
    <name evidence="1" type="ORF">PQJ73_00590</name>
</gene>
<protein>
    <submittedName>
        <fullName evidence="1">Uncharacterized protein</fullName>
    </submittedName>
</protein>
<reference evidence="1" key="1">
    <citation type="journal article" date="2023" name="Microbiol Resour">
        <title>Genome Sequences of Rhodoplanes serenus and Two Thermotolerant Strains, Rhodoplanes tepidamans and 'Rhodoplanes cryptolactis,' Further Refine the Genus.</title>
        <authorList>
            <person name="Rayyan A.A."/>
            <person name="Kyndt J.A."/>
        </authorList>
    </citation>
    <scope>NUCLEOTIDE SEQUENCE</scope>
    <source>
        <strain evidence="1">DSM 9987</strain>
    </source>
</reference>
<name>A0ABT5J3D1_RHOTP</name>
<sequence length="95" mass="10696">MISRTYLLVIEDEAGPNTVRTLHGALGLQSGDAVYHIDDGTKVVRTALPIDILTTRLNESFTSFFITDITKSDRAGKMHPRFWDFLREDEKVAAE</sequence>
<reference evidence="1" key="2">
    <citation type="submission" date="2023-02" db="EMBL/GenBank/DDBJ databases">
        <authorList>
            <person name="Rayyan A."/>
            <person name="Meyer T."/>
            <person name="Kyndt J.A."/>
        </authorList>
    </citation>
    <scope>NUCLEOTIDE SEQUENCE</scope>
    <source>
        <strain evidence="1">DSM 9987</strain>
    </source>
</reference>